<proteinExistence type="predicted"/>
<keyword evidence="3" id="KW-1185">Reference proteome</keyword>
<evidence type="ECO:0000313" key="2">
    <source>
        <dbReference type="EMBL" id="KAK7075722.1"/>
    </source>
</evidence>
<feature type="region of interest" description="Disordered" evidence="1">
    <location>
        <begin position="36"/>
        <end position="77"/>
    </location>
</feature>
<dbReference type="AlphaFoldDB" id="A0AAN8X3A6"/>
<reference evidence="2 3" key="1">
    <citation type="submission" date="2023-11" db="EMBL/GenBank/DDBJ databases">
        <title>Halocaridina rubra genome assembly.</title>
        <authorList>
            <person name="Smith C."/>
        </authorList>
    </citation>
    <scope>NUCLEOTIDE SEQUENCE [LARGE SCALE GENOMIC DNA]</scope>
    <source>
        <strain evidence="2">EP-1</strain>
        <tissue evidence="2">Whole</tissue>
    </source>
</reference>
<feature type="compositionally biased region" description="Low complexity" evidence="1">
    <location>
        <begin position="316"/>
        <end position="345"/>
    </location>
</feature>
<feature type="compositionally biased region" description="Basic and acidic residues" evidence="1">
    <location>
        <begin position="38"/>
        <end position="77"/>
    </location>
</feature>
<evidence type="ECO:0000313" key="3">
    <source>
        <dbReference type="Proteomes" id="UP001381693"/>
    </source>
</evidence>
<organism evidence="2 3">
    <name type="scientific">Halocaridina rubra</name>
    <name type="common">Hawaiian red shrimp</name>
    <dbReference type="NCBI Taxonomy" id="373956"/>
    <lineage>
        <taxon>Eukaryota</taxon>
        <taxon>Metazoa</taxon>
        <taxon>Ecdysozoa</taxon>
        <taxon>Arthropoda</taxon>
        <taxon>Crustacea</taxon>
        <taxon>Multicrustacea</taxon>
        <taxon>Malacostraca</taxon>
        <taxon>Eumalacostraca</taxon>
        <taxon>Eucarida</taxon>
        <taxon>Decapoda</taxon>
        <taxon>Pleocyemata</taxon>
        <taxon>Caridea</taxon>
        <taxon>Atyoidea</taxon>
        <taxon>Atyidae</taxon>
        <taxon>Halocaridina</taxon>
    </lineage>
</organism>
<name>A0AAN8X3A6_HALRR</name>
<protein>
    <submittedName>
        <fullName evidence="2">Uncharacterized protein</fullName>
    </submittedName>
</protein>
<comment type="caution">
    <text evidence="2">The sequence shown here is derived from an EMBL/GenBank/DDBJ whole genome shotgun (WGS) entry which is preliminary data.</text>
</comment>
<feature type="compositionally biased region" description="Polar residues" evidence="1">
    <location>
        <begin position="346"/>
        <end position="355"/>
    </location>
</feature>
<gene>
    <name evidence="2" type="ORF">SK128_009801</name>
</gene>
<dbReference type="EMBL" id="JAXCGZ010010213">
    <property type="protein sequence ID" value="KAK7075722.1"/>
    <property type="molecule type" value="Genomic_DNA"/>
</dbReference>
<feature type="region of interest" description="Disordered" evidence="1">
    <location>
        <begin position="316"/>
        <end position="355"/>
    </location>
</feature>
<feature type="non-terminal residue" evidence="2">
    <location>
        <position position="1"/>
    </location>
</feature>
<dbReference type="Proteomes" id="UP001381693">
    <property type="component" value="Unassembled WGS sequence"/>
</dbReference>
<sequence length="456" mass="51278">VTHHVTEKRSRSLTRSLSDKFVEPLANVRPLSLSFLGDFDKRKNRERESSRENKPPQVNRDKSKDKSRDHRFREFRSREKSVEKTKFKYHSGSFSGFPLKDQLSAKKSSDSRKVSKQNTYVLQNGKNSKQLLKKTESEGSIISNRSMENMDYSRVIDDISPIPESGDESENHYAEICEYGLDTHSMMDRGPISLPNLSLFREKDEVLSNLSKNSSKESGSIKKRILSKSKSSTESMCSRISFGKRDSSLDKKSFITKELITKSRSASLCGSTKINVVHAAHKVSLDNYITKDVNYDSMESSSSGSSKKYGSIASSNSNCSKKYSSMESSNSSSSKKYSSMESSNSRCSKNYDSMASNNSRVSKISIVSTETNLIQDNYVSRESLVDDKDEALDKDKINEVYIIRVVVKDEEDDRMSTLTKSSSGGIYMKIRGFEVPKEELGDHTSGNDVLGYDSLC</sequence>
<accession>A0AAN8X3A6</accession>
<evidence type="ECO:0000256" key="1">
    <source>
        <dbReference type="SAM" id="MobiDB-lite"/>
    </source>
</evidence>